<keyword evidence="3" id="KW-1185">Reference proteome</keyword>
<evidence type="ECO:0000313" key="2">
    <source>
        <dbReference type="EMBL" id="GAA1569243.1"/>
    </source>
</evidence>
<gene>
    <name evidence="2" type="ORF">GCM10009789_23360</name>
</gene>
<organism evidence="2 3">
    <name type="scientific">Kribbella sancticallisti</name>
    <dbReference type="NCBI Taxonomy" id="460087"/>
    <lineage>
        <taxon>Bacteria</taxon>
        <taxon>Bacillati</taxon>
        <taxon>Actinomycetota</taxon>
        <taxon>Actinomycetes</taxon>
        <taxon>Propionibacteriales</taxon>
        <taxon>Kribbellaceae</taxon>
        <taxon>Kribbella</taxon>
    </lineage>
</organism>
<name>A0ABN2D2Q7_9ACTN</name>
<comment type="caution">
    <text evidence="2">The sequence shown here is derived from an EMBL/GenBank/DDBJ whole genome shotgun (WGS) entry which is preliminary data.</text>
</comment>
<dbReference type="GO" id="GO:0008168">
    <property type="term" value="F:methyltransferase activity"/>
    <property type="evidence" value="ECO:0007669"/>
    <property type="project" value="UniProtKB-KW"/>
</dbReference>
<evidence type="ECO:0000259" key="1">
    <source>
        <dbReference type="Pfam" id="PF13649"/>
    </source>
</evidence>
<feature type="domain" description="Methyltransferase" evidence="1">
    <location>
        <begin position="71"/>
        <end position="163"/>
    </location>
</feature>
<evidence type="ECO:0000313" key="3">
    <source>
        <dbReference type="Proteomes" id="UP001500393"/>
    </source>
</evidence>
<dbReference type="Gene3D" id="3.40.50.150">
    <property type="entry name" value="Vaccinia Virus protein VP39"/>
    <property type="match status" value="1"/>
</dbReference>
<keyword evidence="2" id="KW-0489">Methyltransferase</keyword>
<dbReference type="GO" id="GO:0032259">
    <property type="term" value="P:methylation"/>
    <property type="evidence" value="ECO:0007669"/>
    <property type="project" value="UniProtKB-KW"/>
</dbReference>
<dbReference type="Proteomes" id="UP001500393">
    <property type="component" value="Unassembled WGS sequence"/>
</dbReference>
<dbReference type="InterPro" id="IPR041698">
    <property type="entry name" value="Methyltransf_25"/>
</dbReference>
<dbReference type="RefSeq" id="WP_344212823.1">
    <property type="nucleotide sequence ID" value="NZ_BAAAOS010000018.1"/>
</dbReference>
<keyword evidence="2" id="KW-0808">Transferase</keyword>
<dbReference type="Pfam" id="PF13649">
    <property type="entry name" value="Methyltransf_25"/>
    <property type="match status" value="1"/>
</dbReference>
<dbReference type="InterPro" id="IPR029063">
    <property type="entry name" value="SAM-dependent_MTases_sf"/>
</dbReference>
<proteinExistence type="predicted"/>
<dbReference type="EMBL" id="BAAAOS010000018">
    <property type="protein sequence ID" value="GAA1569243.1"/>
    <property type="molecule type" value="Genomic_DNA"/>
</dbReference>
<sequence length="227" mass="24553">MSSEPVDPDVATRQLARASLEQDDATGWFERLYSAAQNGQAVVPWDRGTAHVLLTDWVEVSEPDGAGKSALVVGAGTGWDAELIADSGFDTIAFDISPTAVETAKRAHPNSKATYQVADLLNPPAEWHRAFDLVVEIYTVQALPIPLQPTATRQVGELVRPGGTLLVIAAARDDDTPESAVEGPPWPLTQAAIEAFATDELRLIQLDKSPSPSDPALFRWRAEYLRD</sequence>
<reference evidence="2 3" key="1">
    <citation type="journal article" date="2019" name="Int. J. Syst. Evol. Microbiol.">
        <title>The Global Catalogue of Microorganisms (GCM) 10K type strain sequencing project: providing services to taxonomists for standard genome sequencing and annotation.</title>
        <authorList>
            <consortium name="The Broad Institute Genomics Platform"/>
            <consortium name="The Broad Institute Genome Sequencing Center for Infectious Disease"/>
            <person name="Wu L."/>
            <person name="Ma J."/>
        </authorList>
    </citation>
    <scope>NUCLEOTIDE SEQUENCE [LARGE SCALE GENOMIC DNA]</scope>
    <source>
        <strain evidence="2 3">JCM 14969</strain>
    </source>
</reference>
<protein>
    <submittedName>
        <fullName evidence="2">Methyltransferase domain-containing protein</fullName>
    </submittedName>
</protein>
<dbReference type="CDD" id="cd02440">
    <property type="entry name" value="AdoMet_MTases"/>
    <property type="match status" value="1"/>
</dbReference>
<accession>A0ABN2D2Q7</accession>
<dbReference type="SUPFAM" id="SSF53335">
    <property type="entry name" value="S-adenosyl-L-methionine-dependent methyltransferases"/>
    <property type="match status" value="1"/>
</dbReference>